<evidence type="ECO:0000256" key="6">
    <source>
        <dbReference type="ARBA" id="ARBA00022723"/>
    </source>
</evidence>
<dbReference type="PANTHER" id="PTHR46905:SF21">
    <property type="entry name" value="RING-TYPE E3 UBIQUITIN TRANSFERASE"/>
    <property type="match status" value="1"/>
</dbReference>
<feature type="domain" description="RING-type" evidence="12">
    <location>
        <begin position="73"/>
        <end position="115"/>
    </location>
</feature>
<evidence type="ECO:0000256" key="4">
    <source>
        <dbReference type="ARBA" id="ARBA00022679"/>
    </source>
</evidence>
<evidence type="ECO:0000313" key="13">
    <source>
        <dbReference type="EMBL" id="CAI9778663.1"/>
    </source>
</evidence>
<dbReference type="InterPro" id="IPR013083">
    <property type="entry name" value="Znf_RING/FYVE/PHD"/>
</dbReference>
<dbReference type="Gene3D" id="3.30.40.10">
    <property type="entry name" value="Zinc/RING finger domain, C3HC4 (zinc finger)"/>
    <property type="match status" value="1"/>
</dbReference>
<dbReference type="EMBL" id="OU503051">
    <property type="protein sequence ID" value="CAI9778663.1"/>
    <property type="molecule type" value="Genomic_DNA"/>
</dbReference>
<keyword evidence="6" id="KW-0479">Metal-binding</keyword>
<evidence type="ECO:0000256" key="11">
    <source>
        <dbReference type="PROSITE-ProRule" id="PRU00175"/>
    </source>
</evidence>
<evidence type="ECO:0000256" key="2">
    <source>
        <dbReference type="ARBA" id="ARBA00004167"/>
    </source>
</evidence>
<keyword evidence="8" id="KW-1133">Transmembrane helix</keyword>
<dbReference type="GO" id="GO:0016567">
    <property type="term" value="P:protein ubiquitination"/>
    <property type="evidence" value="ECO:0007669"/>
    <property type="project" value="InterPro"/>
</dbReference>
<sequence>MIIDFRYIEAIKQAVTAVRIINRMRISTAICRRFGFETAEEAAAASTGLKKETLSRIPVVVYKSGLHIPATDCPICIGEFKEGENVRILPRCNHGFHVKCIDKWLVLQSSCPTCRRPLSEHSANSNA</sequence>
<dbReference type="InterPro" id="IPR001841">
    <property type="entry name" value="Znf_RING"/>
</dbReference>
<dbReference type="SUPFAM" id="SSF57850">
    <property type="entry name" value="RING/U-box"/>
    <property type="match status" value="1"/>
</dbReference>
<keyword evidence="4" id="KW-0808">Transferase</keyword>
<evidence type="ECO:0000313" key="14">
    <source>
        <dbReference type="Proteomes" id="UP000834106"/>
    </source>
</evidence>
<dbReference type="PANTHER" id="PTHR46905">
    <property type="entry name" value="RING-H2 FINGER PROTEIN ATL78"/>
    <property type="match status" value="1"/>
</dbReference>
<organism evidence="13 14">
    <name type="scientific">Fraxinus pennsylvanica</name>
    <dbReference type="NCBI Taxonomy" id="56036"/>
    <lineage>
        <taxon>Eukaryota</taxon>
        <taxon>Viridiplantae</taxon>
        <taxon>Streptophyta</taxon>
        <taxon>Embryophyta</taxon>
        <taxon>Tracheophyta</taxon>
        <taxon>Spermatophyta</taxon>
        <taxon>Magnoliopsida</taxon>
        <taxon>eudicotyledons</taxon>
        <taxon>Gunneridae</taxon>
        <taxon>Pentapetalae</taxon>
        <taxon>asterids</taxon>
        <taxon>lamiids</taxon>
        <taxon>Lamiales</taxon>
        <taxon>Oleaceae</taxon>
        <taxon>Oleeae</taxon>
        <taxon>Fraxinus</taxon>
    </lineage>
</organism>
<dbReference type="GO" id="GO:0016020">
    <property type="term" value="C:membrane"/>
    <property type="evidence" value="ECO:0007669"/>
    <property type="project" value="UniProtKB-SubCell"/>
</dbReference>
<evidence type="ECO:0000256" key="7">
    <source>
        <dbReference type="ARBA" id="ARBA00022833"/>
    </source>
</evidence>
<dbReference type="Pfam" id="PF13639">
    <property type="entry name" value="zf-RING_2"/>
    <property type="match status" value="1"/>
</dbReference>
<gene>
    <name evidence="13" type="ORF">FPE_LOCUS26093</name>
</gene>
<keyword evidence="14" id="KW-1185">Reference proteome</keyword>
<keyword evidence="7" id="KW-0862">Zinc</keyword>
<name>A0AAD2E759_9LAMI</name>
<evidence type="ECO:0000256" key="5">
    <source>
        <dbReference type="ARBA" id="ARBA00022692"/>
    </source>
</evidence>
<proteinExistence type="inferred from homology"/>
<comment type="similarity">
    <text evidence="10">Belongs to the RING-type zinc finger family. ATL subfamily.</text>
</comment>
<comment type="catalytic activity">
    <reaction evidence="1">
        <text>S-ubiquitinyl-[E2 ubiquitin-conjugating enzyme]-L-cysteine + [acceptor protein]-L-lysine = [E2 ubiquitin-conjugating enzyme]-L-cysteine + N(6)-ubiquitinyl-[acceptor protein]-L-lysine.</text>
        <dbReference type="EC" id="2.3.2.27"/>
    </reaction>
</comment>
<evidence type="ECO:0000256" key="8">
    <source>
        <dbReference type="ARBA" id="ARBA00022989"/>
    </source>
</evidence>
<comment type="subcellular location">
    <subcellularLocation>
        <location evidence="2">Membrane</location>
        <topology evidence="2">Single-pass membrane protein</topology>
    </subcellularLocation>
</comment>
<evidence type="ECO:0000256" key="9">
    <source>
        <dbReference type="ARBA" id="ARBA00023136"/>
    </source>
</evidence>
<keyword evidence="5" id="KW-0812">Transmembrane</keyword>
<dbReference type="CDD" id="cd16461">
    <property type="entry name" value="RING-H2_EL5-like"/>
    <property type="match status" value="1"/>
</dbReference>
<dbReference type="GO" id="GO:0061630">
    <property type="term" value="F:ubiquitin protein ligase activity"/>
    <property type="evidence" value="ECO:0007669"/>
    <property type="project" value="UniProtKB-EC"/>
</dbReference>
<dbReference type="EC" id="2.3.2.27" evidence="3"/>
<evidence type="ECO:0000256" key="1">
    <source>
        <dbReference type="ARBA" id="ARBA00000900"/>
    </source>
</evidence>
<dbReference type="PROSITE" id="PS50089">
    <property type="entry name" value="ZF_RING_2"/>
    <property type="match status" value="1"/>
</dbReference>
<dbReference type="AlphaFoldDB" id="A0AAD2E759"/>
<dbReference type="GO" id="GO:0008270">
    <property type="term" value="F:zinc ion binding"/>
    <property type="evidence" value="ECO:0007669"/>
    <property type="project" value="UniProtKB-KW"/>
</dbReference>
<dbReference type="SMART" id="SM00184">
    <property type="entry name" value="RING"/>
    <property type="match status" value="1"/>
</dbReference>
<evidence type="ECO:0000256" key="10">
    <source>
        <dbReference type="ARBA" id="ARBA00024209"/>
    </source>
</evidence>
<dbReference type="InterPro" id="IPR044602">
    <property type="entry name" value="ATL10/ATL72-79-like"/>
</dbReference>
<accession>A0AAD2E759</accession>
<protein>
    <recommendedName>
        <fullName evidence="3">RING-type E3 ubiquitin transferase</fullName>
        <ecNumber evidence="3">2.3.2.27</ecNumber>
    </recommendedName>
</protein>
<reference evidence="13" key="1">
    <citation type="submission" date="2023-05" db="EMBL/GenBank/DDBJ databases">
        <authorList>
            <person name="Huff M."/>
        </authorList>
    </citation>
    <scope>NUCLEOTIDE SEQUENCE</scope>
</reference>
<evidence type="ECO:0000256" key="3">
    <source>
        <dbReference type="ARBA" id="ARBA00012483"/>
    </source>
</evidence>
<dbReference type="Proteomes" id="UP000834106">
    <property type="component" value="Chromosome 16"/>
</dbReference>
<evidence type="ECO:0000259" key="12">
    <source>
        <dbReference type="PROSITE" id="PS50089"/>
    </source>
</evidence>
<keyword evidence="11" id="KW-0863">Zinc-finger</keyword>
<keyword evidence="9" id="KW-0472">Membrane</keyword>